<accession>A0A3P7X878</accession>
<evidence type="ECO:0000313" key="5">
    <source>
        <dbReference type="EMBL" id="VDO62209.1"/>
    </source>
</evidence>
<dbReference type="OrthoDB" id="10265903at2759"/>
<dbReference type="EMBL" id="UZAH01025356">
    <property type="protein sequence ID" value="VDO62209.1"/>
    <property type="molecule type" value="Genomic_DNA"/>
</dbReference>
<dbReference type="WBParaSite" id="HPBE_0000472601-mRNA-1">
    <property type="protein sequence ID" value="HPBE_0000472601-mRNA-1"/>
    <property type="gene ID" value="HPBE_0000472601"/>
</dbReference>
<evidence type="ECO:0000256" key="4">
    <source>
        <dbReference type="ARBA" id="ARBA00035411"/>
    </source>
</evidence>
<dbReference type="GO" id="GO:0005840">
    <property type="term" value="C:ribosome"/>
    <property type="evidence" value="ECO:0007669"/>
    <property type="project" value="UniProtKB-KW"/>
</dbReference>
<accession>A0A183FED3</accession>
<reference evidence="7" key="2">
    <citation type="submission" date="2019-09" db="UniProtKB">
        <authorList>
            <consortium name="WormBaseParasite"/>
        </authorList>
    </citation>
    <scope>IDENTIFICATION</scope>
</reference>
<evidence type="ECO:0000313" key="7">
    <source>
        <dbReference type="WBParaSite" id="HPBE_0000472601-mRNA-1"/>
    </source>
</evidence>
<name>A0A183FED3_HELPZ</name>
<evidence type="ECO:0000256" key="2">
    <source>
        <dbReference type="ARBA" id="ARBA00022980"/>
    </source>
</evidence>
<gene>
    <name evidence="5" type="ORF">HPBE_LOCUS4727</name>
</gene>
<comment type="similarity">
    <text evidence="1">Belongs to the bacterial ribosomal protein bL36 family.</text>
</comment>
<reference evidence="5 6" key="1">
    <citation type="submission" date="2018-11" db="EMBL/GenBank/DDBJ databases">
        <authorList>
            <consortium name="Pathogen Informatics"/>
        </authorList>
    </citation>
    <scope>NUCLEOTIDE SEQUENCE [LARGE SCALE GENOMIC DNA]</scope>
</reference>
<dbReference type="GO" id="GO:1990904">
    <property type="term" value="C:ribonucleoprotein complex"/>
    <property type="evidence" value="ECO:0007669"/>
    <property type="project" value="UniProtKB-KW"/>
</dbReference>
<dbReference type="InterPro" id="IPR000473">
    <property type="entry name" value="Ribosomal_bL36"/>
</dbReference>
<sequence length="76" mass="8626">MSGIIFRLVNGGASVTRFLLGVHNTMKELVLRCGSCYSVHVDERVHVECTEQPRHKARETFNGFSNAVLYPFLSLW</sequence>
<protein>
    <recommendedName>
        <fullName evidence="4">39S ribosomal protein L36, mitochondrial</fullName>
    </recommendedName>
</protein>
<keyword evidence="6" id="KW-1185">Reference proteome</keyword>
<dbReference type="AlphaFoldDB" id="A0A183FED3"/>
<dbReference type="GO" id="GO:0006412">
    <property type="term" value="P:translation"/>
    <property type="evidence" value="ECO:0007669"/>
    <property type="project" value="InterPro"/>
</dbReference>
<dbReference type="Pfam" id="PF00444">
    <property type="entry name" value="Ribosomal_L36"/>
    <property type="match status" value="1"/>
</dbReference>
<keyword evidence="3" id="KW-0687">Ribonucleoprotein</keyword>
<keyword evidence="2" id="KW-0689">Ribosomal protein</keyword>
<dbReference type="InterPro" id="IPR035977">
    <property type="entry name" value="Ribosomal_bL36_sp"/>
</dbReference>
<dbReference type="GO" id="GO:0003735">
    <property type="term" value="F:structural constituent of ribosome"/>
    <property type="evidence" value="ECO:0007669"/>
    <property type="project" value="InterPro"/>
</dbReference>
<proteinExistence type="inferred from homology"/>
<organism evidence="6 7">
    <name type="scientific">Heligmosomoides polygyrus</name>
    <name type="common">Parasitic roundworm</name>
    <dbReference type="NCBI Taxonomy" id="6339"/>
    <lineage>
        <taxon>Eukaryota</taxon>
        <taxon>Metazoa</taxon>
        <taxon>Ecdysozoa</taxon>
        <taxon>Nematoda</taxon>
        <taxon>Chromadorea</taxon>
        <taxon>Rhabditida</taxon>
        <taxon>Rhabditina</taxon>
        <taxon>Rhabditomorpha</taxon>
        <taxon>Strongyloidea</taxon>
        <taxon>Heligmosomidae</taxon>
        <taxon>Heligmosomoides</taxon>
    </lineage>
</organism>
<evidence type="ECO:0000256" key="3">
    <source>
        <dbReference type="ARBA" id="ARBA00023274"/>
    </source>
</evidence>
<dbReference type="SUPFAM" id="SSF57840">
    <property type="entry name" value="Ribosomal protein L36"/>
    <property type="match status" value="1"/>
</dbReference>
<dbReference type="Proteomes" id="UP000050761">
    <property type="component" value="Unassembled WGS sequence"/>
</dbReference>
<evidence type="ECO:0000256" key="1">
    <source>
        <dbReference type="ARBA" id="ARBA00007645"/>
    </source>
</evidence>
<evidence type="ECO:0000313" key="6">
    <source>
        <dbReference type="Proteomes" id="UP000050761"/>
    </source>
</evidence>